<evidence type="ECO:0000313" key="3">
    <source>
        <dbReference type="Proteomes" id="UP000717534"/>
    </source>
</evidence>
<keyword evidence="3" id="KW-1185">Reference proteome</keyword>
<evidence type="ECO:0000313" key="2">
    <source>
        <dbReference type="EMBL" id="MBN4068173.1"/>
    </source>
</evidence>
<keyword evidence="1" id="KW-0472">Membrane</keyword>
<comment type="caution">
    <text evidence="2">The sequence shown here is derived from an EMBL/GenBank/DDBJ whole genome shotgun (WGS) entry which is preliminary data.</text>
</comment>
<protein>
    <submittedName>
        <fullName evidence="2">YdbH domain-containing protein</fullName>
    </submittedName>
</protein>
<keyword evidence="1" id="KW-0812">Transmembrane</keyword>
<evidence type="ECO:0000256" key="1">
    <source>
        <dbReference type="SAM" id="Phobius"/>
    </source>
</evidence>
<gene>
    <name evidence="2" type="ORF">JYU06_01420</name>
</gene>
<feature type="transmembrane region" description="Helical" evidence="1">
    <location>
        <begin position="12"/>
        <end position="34"/>
    </location>
</feature>
<organism evidence="2 3">
    <name type="scientific">Desulfotalea psychrophila</name>
    <dbReference type="NCBI Taxonomy" id="84980"/>
    <lineage>
        <taxon>Bacteria</taxon>
        <taxon>Pseudomonadati</taxon>
        <taxon>Thermodesulfobacteriota</taxon>
        <taxon>Desulfobulbia</taxon>
        <taxon>Desulfobulbales</taxon>
        <taxon>Desulfocapsaceae</taxon>
        <taxon>Desulfotalea</taxon>
    </lineage>
</organism>
<dbReference type="InterPro" id="IPR021730">
    <property type="entry name" value="YdbH"/>
</dbReference>
<name>A0ABS3AST1_9BACT</name>
<proteinExistence type="predicted"/>
<dbReference type="Proteomes" id="UP000717534">
    <property type="component" value="Unassembled WGS sequence"/>
</dbReference>
<sequence>MFCPSVVTGMRIIKSIILLSLIVVCALLAVRFVFLDQIVSYSLQKTGAKAVSIHISEIDWNQAHIDMLEATYLLAGGDTYSVRFRDVSFYFGLPKFLTGGQNNRIDIEQCTIQRIRSTERNDIPFALPDQIELLTDELRSKLHLGSFTIKRLRLQGDFPRQLIDRSIQVTASSKSKAIHAEISMDVAIDTELTLDLQSLDSLHGELRVVLRKGDKNGLVLHVLLEPEKLSGNMELTVEPLRDFLLESGVLTEFPKSDASVLADLAISLSNNSGKPFLLHATVVDPSFPGLKAAKVQLQLAGRIVGDSLLFKESSFLQISGLVTRKVKIPELNLYLDTPVQLVFQREDVTLTAGALHFDPMQILEGERIYDIGGSSCRDFYLNKSVAGLELQTDFTLSTLAINTKGQQLPLKELSGIIQLKKRYFSGRIQLSPEKIPAGFLLDFSHDLPTASGNIQIKTERAIDLDGAGDSLADLLIPWAHPFNLDGGKVAFQADGAWQPDEKPKLSAFITVTEGRGYYKKMLFNGLAMGQDLGLLPELYSRNKGSFTLGQLIGGIDIFDIKTEVELLPVESGPLPQVQLKNLSAVLFDGMVRSGEVHYDLNMPDSTFSVEIESLNLEKLVGLIKMDALYATGSISGSIPVEIKGKDVSVDAGILYSDEPGGEIRYTPGNMNHSGLTGYALKAVEELQYQTLQVTAGYLPSGQLDLDIGLTGVSPGLGTTRPVHLNIHAEQNLPALLQSLRFSKGLTEQLDKRVEQHYN</sequence>
<dbReference type="Pfam" id="PF11739">
    <property type="entry name" value="YdbH-like"/>
    <property type="match status" value="1"/>
</dbReference>
<accession>A0ABS3AST1</accession>
<reference evidence="2 3" key="1">
    <citation type="submission" date="2021-02" db="EMBL/GenBank/DDBJ databases">
        <title>Activity-based single-cell genomes from oceanic crustal fluid captures similar information to metagenomic and metatranscriptomic surveys with orders of magnitude less sampling.</title>
        <authorList>
            <person name="D'Angelo T.S."/>
            <person name="Orcutt B.N."/>
        </authorList>
    </citation>
    <scope>NUCLEOTIDE SEQUENCE [LARGE SCALE GENOMIC DNA]</scope>
    <source>
        <strain evidence="2">AH-315-G02</strain>
    </source>
</reference>
<dbReference type="EMBL" id="JAFITO010000006">
    <property type="protein sequence ID" value="MBN4068173.1"/>
    <property type="molecule type" value="Genomic_DNA"/>
</dbReference>
<keyword evidence="1" id="KW-1133">Transmembrane helix</keyword>